<sequence length="65" mass="6974">MLWSTLSWVGLVLTVTLATSIALGAGGASAVESRWFYLQQIVLLAFSAGGTLAAVRRWWSFRTGA</sequence>
<keyword evidence="1" id="KW-0472">Membrane</keyword>
<accession>A0A2L0UDH3</accession>
<evidence type="ECO:0000256" key="1">
    <source>
        <dbReference type="SAM" id="Phobius"/>
    </source>
</evidence>
<protein>
    <submittedName>
        <fullName evidence="2">Uncharacterized protein</fullName>
    </submittedName>
</protein>
<dbReference type="EMBL" id="CP024915">
    <property type="protein sequence ID" value="AUZ87279.1"/>
    <property type="molecule type" value="Genomic_DNA"/>
</dbReference>
<gene>
    <name evidence="2" type="ORF">CVO76_06235</name>
</gene>
<dbReference type="AlphaFoldDB" id="A0A2L0UDH3"/>
<evidence type="ECO:0000313" key="2">
    <source>
        <dbReference type="EMBL" id="AUZ87279.1"/>
    </source>
</evidence>
<reference evidence="2 3" key="1">
    <citation type="submission" date="2017-11" db="EMBL/GenBank/DDBJ databases">
        <title>Draft genome of Arthrobacter agilis strain UMCV2, a plant growth-promoting rhizobacterium and biocontrol capacity of phytopathogenic fungi.</title>
        <authorList>
            <person name="Martinez-Camara R."/>
            <person name="Santoyo G."/>
            <person name="Moreno-Hagelsieb G."/>
            <person name="Valencia-Cantero E."/>
        </authorList>
    </citation>
    <scope>NUCLEOTIDE SEQUENCE [LARGE SCALE GENOMIC DNA]</scope>
    <source>
        <strain evidence="2 3">UMCV2</strain>
    </source>
</reference>
<dbReference type="Proteomes" id="UP000239187">
    <property type="component" value="Chromosome"/>
</dbReference>
<keyword evidence="1" id="KW-1133">Transmembrane helix</keyword>
<proteinExistence type="predicted"/>
<organism evidence="2 3">
    <name type="scientific">Arthrobacter agilis</name>
    <dbReference type="NCBI Taxonomy" id="37921"/>
    <lineage>
        <taxon>Bacteria</taxon>
        <taxon>Bacillati</taxon>
        <taxon>Actinomycetota</taxon>
        <taxon>Actinomycetes</taxon>
        <taxon>Micrococcales</taxon>
        <taxon>Micrococcaceae</taxon>
        <taxon>Arthrobacter</taxon>
    </lineage>
</organism>
<feature type="transmembrane region" description="Helical" evidence="1">
    <location>
        <begin position="34"/>
        <end position="55"/>
    </location>
</feature>
<name>A0A2L0UDH3_9MICC</name>
<keyword evidence="1" id="KW-0812">Transmembrane</keyword>
<evidence type="ECO:0000313" key="3">
    <source>
        <dbReference type="Proteomes" id="UP000239187"/>
    </source>
</evidence>